<name>A0A364Y002_9BACT</name>
<protein>
    <recommendedName>
        <fullName evidence="2 5">DNA mismatch repair protein MutL</fullName>
    </recommendedName>
</protein>
<dbReference type="Proteomes" id="UP000251889">
    <property type="component" value="Unassembled WGS sequence"/>
</dbReference>
<reference evidence="8 9" key="1">
    <citation type="submission" date="2018-06" db="EMBL/GenBank/DDBJ databases">
        <title>Chryseolinea flavus sp. nov., a member of the phylum Bacteroidetes isolated from soil.</title>
        <authorList>
            <person name="Li Y."/>
            <person name="Wang J."/>
        </authorList>
    </citation>
    <scope>NUCLEOTIDE SEQUENCE [LARGE SCALE GENOMIC DNA]</scope>
    <source>
        <strain evidence="8 9">SDU1-6</strain>
    </source>
</reference>
<evidence type="ECO:0000259" key="7">
    <source>
        <dbReference type="SMART" id="SM01340"/>
    </source>
</evidence>
<evidence type="ECO:0000256" key="2">
    <source>
        <dbReference type="ARBA" id="ARBA00021975"/>
    </source>
</evidence>
<dbReference type="InterPro" id="IPR020667">
    <property type="entry name" value="DNA_mismatch_repair_MutL"/>
</dbReference>
<dbReference type="EMBL" id="QMFY01000011">
    <property type="protein sequence ID" value="RAV99389.1"/>
    <property type="molecule type" value="Genomic_DNA"/>
</dbReference>
<dbReference type="Gene3D" id="3.30.1370.100">
    <property type="entry name" value="MutL, C-terminal domain, regulatory subdomain"/>
    <property type="match status" value="1"/>
</dbReference>
<keyword evidence="3 5" id="KW-0227">DNA damage</keyword>
<dbReference type="GO" id="GO:0005524">
    <property type="term" value="F:ATP binding"/>
    <property type="evidence" value="ECO:0007669"/>
    <property type="project" value="InterPro"/>
</dbReference>
<dbReference type="InterPro" id="IPR014721">
    <property type="entry name" value="Ribsml_uS5_D2-typ_fold_subgr"/>
</dbReference>
<feature type="domain" description="MutL C-terminal dimerisation" evidence="6">
    <location>
        <begin position="418"/>
        <end position="560"/>
    </location>
</feature>
<keyword evidence="8" id="KW-0255">Endonuclease</keyword>
<dbReference type="SUPFAM" id="SSF54211">
    <property type="entry name" value="Ribosomal protein S5 domain 2-like"/>
    <property type="match status" value="1"/>
</dbReference>
<dbReference type="InterPro" id="IPR014790">
    <property type="entry name" value="MutL_C"/>
</dbReference>
<dbReference type="PANTHER" id="PTHR10073:SF12">
    <property type="entry name" value="DNA MISMATCH REPAIR PROTEIN MLH1"/>
    <property type="match status" value="1"/>
</dbReference>
<dbReference type="Pfam" id="PF08676">
    <property type="entry name" value="MutL_C"/>
    <property type="match status" value="1"/>
</dbReference>
<dbReference type="Pfam" id="PF13589">
    <property type="entry name" value="HATPase_c_3"/>
    <property type="match status" value="1"/>
</dbReference>
<dbReference type="GO" id="GO:0006298">
    <property type="term" value="P:mismatch repair"/>
    <property type="evidence" value="ECO:0007669"/>
    <property type="project" value="UniProtKB-UniRule"/>
</dbReference>
<dbReference type="GO" id="GO:0004519">
    <property type="term" value="F:endonuclease activity"/>
    <property type="evidence" value="ECO:0007669"/>
    <property type="project" value="UniProtKB-KW"/>
</dbReference>
<dbReference type="SUPFAM" id="SSF55874">
    <property type="entry name" value="ATPase domain of HSP90 chaperone/DNA topoisomerase II/histidine kinase"/>
    <property type="match status" value="1"/>
</dbReference>
<comment type="function">
    <text evidence="5">This protein is involved in the repair of mismatches in DNA. It is required for dam-dependent methyl-directed DNA mismatch repair. May act as a 'molecular matchmaker', a protein that promotes the formation of a stable complex between two or more DNA-binding proteins in an ATP-dependent manner without itself being part of a final effector complex.</text>
</comment>
<feature type="domain" description="DNA mismatch repair protein S5" evidence="7">
    <location>
        <begin position="209"/>
        <end position="327"/>
    </location>
</feature>
<dbReference type="GO" id="GO:0016887">
    <property type="term" value="F:ATP hydrolysis activity"/>
    <property type="evidence" value="ECO:0007669"/>
    <property type="project" value="InterPro"/>
</dbReference>
<dbReference type="Gene3D" id="3.30.565.10">
    <property type="entry name" value="Histidine kinase-like ATPase, C-terminal domain"/>
    <property type="match status" value="1"/>
</dbReference>
<dbReference type="Gene3D" id="3.30.1540.20">
    <property type="entry name" value="MutL, C-terminal domain, dimerisation subdomain"/>
    <property type="match status" value="1"/>
</dbReference>
<dbReference type="GO" id="GO:0140664">
    <property type="term" value="F:ATP-dependent DNA damage sensor activity"/>
    <property type="evidence" value="ECO:0007669"/>
    <property type="project" value="InterPro"/>
</dbReference>
<dbReference type="HAMAP" id="MF_00149">
    <property type="entry name" value="DNA_mis_repair"/>
    <property type="match status" value="1"/>
</dbReference>
<dbReference type="GO" id="GO:0030983">
    <property type="term" value="F:mismatched DNA binding"/>
    <property type="evidence" value="ECO:0007669"/>
    <property type="project" value="InterPro"/>
</dbReference>
<gene>
    <name evidence="5 8" type="primary">mutL</name>
    <name evidence="8" type="ORF">DQQ10_19385</name>
</gene>
<organism evidence="8 9">
    <name type="scientific">Pseudochryseolinea flava</name>
    <dbReference type="NCBI Taxonomy" id="2059302"/>
    <lineage>
        <taxon>Bacteria</taxon>
        <taxon>Pseudomonadati</taxon>
        <taxon>Bacteroidota</taxon>
        <taxon>Cytophagia</taxon>
        <taxon>Cytophagales</taxon>
        <taxon>Fulvivirgaceae</taxon>
        <taxon>Pseudochryseolinea</taxon>
    </lineage>
</organism>
<dbReference type="SUPFAM" id="SSF118116">
    <property type="entry name" value="DNA mismatch repair protein MutL"/>
    <property type="match status" value="1"/>
</dbReference>
<dbReference type="AlphaFoldDB" id="A0A364Y002"/>
<evidence type="ECO:0000256" key="1">
    <source>
        <dbReference type="ARBA" id="ARBA00006082"/>
    </source>
</evidence>
<dbReference type="InterPro" id="IPR014762">
    <property type="entry name" value="DNA_mismatch_repair_CS"/>
</dbReference>
<dbReference type="RefSeq" id="WP_112748578.1">
    <property type="nucleotide sequence ID" value="NZ_QMFY01000011.1"/>
</dbReference>
<evidence type="ECO:0000259" key="6">
    <source>
        <dbReference type="SMART" id="SM00853"/>
    </source>
</evidence>
<evidence type="ECO:0000313" key="9">
    <source>
        <dbReference type="Proteomes" id="UP000251889"/>
    </source>
</evidence>
<dbReference type="InterPro" id="IPR020568">
    <property type="entry name" value="Ribosomal_Su5_D2-typ_SF"/>
</dbReference>
<evidence type="ECO:0000256" key="4">
    <source>
        <dbReference type="ARBA" id="ARBA00023204"/>
    </source>
</evidence>
<dbReference type="InterPro" id="IPR038973">
    <property type="entry name" value="MutL/Mlh/Pms-like"/>
</dbReference>
<dbReference type="InterPro" id="IPR037198">
    <property type="entry name" value="MutL_C_sf"/>
</dbReference>
<keyword evidence="9" id="KW-1185">Reference proteome</keyword>
<sequence>MSDIIQLLPDSIANQIAAGEVVQRPASAVKELMENSIDAGGKNIRLIVKDAGKTLLQVIDDGMGMSPTDARMSLERHATSKIRKAEDLFELYTMGFRGEALASIAAVAQMELRTRKESDELGTCIVVEGSDIKRQEPVACDKGTSISVKNLFFNIPARRNFLKSNPVELKHIIDEFQRLSLAHPDLSFSMVQGDELVYDLPEGKLSQRIINLFGKAYQEQLAACQEETNMIKVTGYVGKPDFARKTRGEQFLFVNKRFIRSNYLHHAIMSAYEGLLPENSFPFYVLFIDIDPKHIDVNVHPTKTEIKFDDERAVYAVVRSAARQAIGSHNLTPALDFNADVNIISKLNSIAHPKEVYFDERFSTALHSKKNTDDWEKLFEGHESLKPRPAETSSQELHTLRFESDMNKQDEPAAVEKVLFQLHGRYIVKEVRSGMMMVDQQSAHERILFEKFLQQFKHKSIQSQQSLFPQPVSFSAADFALVLEMQQEIEALGFRFEIFGKNTLLINGMPANLGARREKELFEGLIEQFKVNQSELSLPIPENLARSLARRAGIKIGQRLSKDEMSSLIDNLFACHTPNYSPDGKPTFFIFELGKIETYFR</sequence>
<evidence type="ECO:0000256" key="3">
    <source>
        <dbReference type="ARBA" id="ARBA00022763"/>
    </source>
</evidence>
<dbReference type="SMART" id="SM00853">
    <property type="entry name" value="MutL_C"/>
    <property type="match status" value="1"/>
</dbReference>
<dbReference type="CDD" id="cd00782">
    <property type="entry name" value="MutL_Trans"/>
    <property type="match status" value="1"/>
</dbReference>
<accession>A0A364Y002</accession>
<dbReference type="InterPro" id="IPR042120">
    <property type="entry name" value="MutL_C_dimsub"/>
</dbReference>
<dbReference type="GO" id="GO:0032300">
    <property type="term" value="C:mismatch repair complex"/>
    <property type="evidence" value="ECO:0007669"/>
    <property type="project" value="InterPro"/>
</dbReference>
<dbReference type="Gene3D" id="3.30.230.10">
    <property type="match status" value="1"/>
</dbReference>
<dbReference type="PROSITE" id="PS00058">
    <property type="entry name" value="DNA_MISMATCH_REPAIR_1"/>
    <property type="match status" value="1"/>
</dbReference>
<proteinExistence type="inferred from homology"/>
<dbReference type="SMART" id="SM01340">
    <property type="entry name" value="DNA_mis_repair"/>
    <property type="match status" value="1"/>
</dbReference>
<dbReference type="InterPro" id="IPR036890">
    <property type="entry name" value="HATPase_C_sf"/>
</dbReference>
<comment type="caution">
    <text evidence="8">The sequence shown here is derived from an EMBL/GenBank/DDBJ whole genome shotgun (WGS) entry which is preliminary data.</text>
</comment>
<dbReference type="InterPro" id="IPR002099">
    <property type="entry name" value="MutL/Mlh/PMS"/>
</dbReference>
<dbReference type="CDD" id="cd16926">
    <property type="entry name" value="HATPase_MutL-MLH-PMS-like"/>
    <property type="match status" value="1"/>
</dbReference>
<dbReference type="OrthoDB" id="9763467at2"/>
<evidence type="ECO:0000313" key="8">
    <source>
        <dbReference type="EMBL" id="RAV99389.1"/>
    </source>
</evidence>
<dbReference type="NCBIfam" id="TIGR00585">
    <property type="entry name" value="mutl"/>
    <property type="match status" value="1"/>
</dbReference>
<dbReference type="InterPro" id="IPR013507">
    <property type="entry name" value="DNA_mismatch_S5_2-like"/>
</dbReference>
<dbReference type="FunFam" id="3.30.565.10:FF:000003">
    <property type="entry name" value="DNA mismatch repair endonuclease MutL"/>
    <property type="match status" value="1"/>
</dbReference>
<evidence type="ECO:0000256" key="5">
    <source>
        <dbReference type="HAMAP-Rule" id="MF_00149"/>
    </source>
</evidence>
<keyword evidence="8" id="KW-0378">Hydrolase</keyword>
<dbReference type="PANTHER" id="PTHR10073">
    <property type="entry name" value="DNA MISMATCH REPAIR PROTEIN MLH, PMS, MUTL"/>
    <property type="match status" value="1"/>
</dbReference>
<dbReference type="Pfam" id="PF01119">
    <property type="entry name" value="DNA_mis_repair"/>
    <property type="match status" value="1"/>
</dbReference>
<keyword evidence="8" id="KW-0540">Nuclease</keyword>
<keyword evidence="4 5" id="KW-0234">DNA repair</keyword>
<dbReference type="InterPro" id="IPR042121">
    <property type="entry name" value="MutL_C_regsub"/>
</dbReference>
<comment type="similarity">
    <text evidence="1 5">Belongs to the DNA mismatch repair MutL/HexB family.</text>
</comment>